<evidence type="ECO:0008006" key="4">
    <source>
        <dbReference type="Google" id="ProtNLM"/>
    </source>
</evidence>
<reference evidence="2 3" key="1">
    <citation type="submission" date="2017-11" db="EMBL/GenBank/DDBJ databases">
        <authorList>
            <person name="Duchaud E."/>
        </authorList>
    </citation>
    <scope>NUCLEOTIDE SEQUENCE [LARGE SCALE GENOMIC DNA]</scope>
    <source>
        <strain evidence="2 3">TNO010</strain>
    </source>
</reference>
<dbReference type="AlphaFoldDB" id="A0A2I2M6J9"/>
<protein>
    <recommendedName>
        <fullName evidence="4">Tetratricopeptide repeat protein</fullName>
    </recommendedName>
</protein>
<dbReference type="SMART" id="SM00028">
    <property type="entry name" value="TPR"/>
    <property type="match status" value="3"/>
</dbReference>
<sequence>MKKAVILFNILIFSLFCNVQLHAQQNEFIVAENYFRNNDYQKAVHLYKKLHNKSPYNSLYLKRLVTSYQETNQFLVADALLSERIKEKPNLVFLNIIKGYNFERQQKDIQANKEYQIALNSLDKKRNYGATIARLFKEYNKLDFAIEAYTKIITNNPKANYGFQLAQLYGEKGNFKKMFDSYVSLVDKDEKYLNNVKRYTSKYINENPENENNILFKKALLRKAVSNPKNCWNDLLSWLFITQKQYSKALIQQKALVARNPDYLNKIHQLGEISLENKDYETAKNCFDFIIEKTNYPTDKFKAINNNLKIAIRTKQANIPEKFQAIFNEYGINKNTFELQIAYANYLTFTENTPEKAIEVLQKVLTFANSKFEKAAVKLKLGEVLVYTNNFNKALIYFSQVQTQFKNHFLGQEARFKVAQTSYFKNDFTWAKAQLKILKGSATQLIANDAANLFLTITDNQPKDSVSTGLKQYAKADLLAFQNKDTQAISILTNLITNYKGQPIQDEALFKQAGLFIKQQKYEAAIFNYNKIIALDKNGIYVDDVYYQMAELYRTKLNNPEKAKKHYQKIIFDHASSIYLIDARKQFRQLRKDQL</sequence>
<keyword evidence="1" id="KW-0732">Signal</keyword>
<feature type="chain" id="PRO_5014126900" description="Tetratricopeptide repeat protein" evidence="1">
    <location>
        <begin position="24"/>
        <end position="595"/>
    </location>
</feature>
<gene>
    <name evidence="2" type="ORF">TNO010_150118</name>
</gene>
<dbReference type="PANTHER" id="PTHR12558">
    <property type="entry name" value="CELL DIVISION CYCLE 16,23,27"/>
    <property type="match status" value="1"/>
</dbReference>
<organism evidence="2 3">
    <name type="scientific">Tenacibaculum finnmarkense genomovar ulcerans</name>
    <dbReference type="NCBI Taxonomy" id="2781388"/>
    <lineage>
        <taxon>Bacteria</taxon>
        <taxon>Pseudomonadati</taxon>
        <taxon>Bacteroidota</taxon>
        <taxon>Flavobacteriia</taxon>
        <taxon>Flavobacteriales</taxon>
        <taxon>Flavobacteriaceae</taxon>
        <taxon>Tenacibaculum</taxon>
        <taxon>Tenacibaculum finnmarkense</taxon>
    </lineage>
</organism>
<proteinExistence type="predicted"/>
<dbReference type="Pfam" id="PF13174">
    <property type="entry name" value="TPR_6"/>
    <property type="match status" value="2"/>
</dbReference>
<evidence type="ECO:0000313" key="3">
    <source>
        <dbReference type="Proteomes" id="UP000490060"/>
    </source>
</evidence>
<dbReference type="RefSeq" id="WP_172505004.1">
    <property type="nucleotide sequence ID" value="NZ_OENE01000007.1"/>
</dbReference>
<dbReference type="GO" id="GO:0051301">
    <property type="term" value="P:cell division"/>
    <property type="evidence" value="ECO:0007669"/>
    <property type="project" value="TreeGrafter"/>
</dbReference>
<feature type="signal peptide" evidence="1">
    <location>
        <begin position="1"/>
        <end position="23"/>
    </location>
</feature>
<dbReference type="Gene3D" id="1.25.40.10">
    <property type="entry name" value="Tetratricopeptide repeat domain"/>
    <property type="match status" value="4"/>
</dbReference>
<dbReference type="InterPro" id="IPR019734">
    <property type="entry name" value="TPR_rpt"/>
</dbReference>
<evidence type="ECO:0000256" key="1">
    <source>
        <dbReference type="SAM" id="SignalP"/>
    </source>
</evidence>
<dbReference type="Proteomes" id="UP000490060">
    <property type="component" value="Unassembled WGS sequence"/>
</dbReference>
<dbReference type="PANTHER" id="PTHR12558:SF13">
    <property type="entry name" value="CELL DIVISION CYCLE PROTEIN 27 HOMOLOG"/>
    <property type="match status" value="1"/>
</dbReference>
<name>A0A2I2M6J9_9FLAO</name>
<dbReference type="EMBL" id="OENE01000007">
    <property type="protein sequence ID" value="SOU88168.1"/>
    <property type="molecule type" value="Genomic_DNA"/>
</dbReference>
<dbReference type="InterPro" id="IPR011990">
    <property type="entry name" value="TPR-like_helical_dom_sf"/>
</dbReference>
<dbReference type="SUPFAM" id="SSF48452">
    <property type="entry name" value="TPR-like"/>
    <property type="match status" value="3"/>
</dbReference>
<accession>A0A2I2M6J9</accession>
<evidence type="ECO:0000313" key="2">
    <source>
        <dbReference type="EMBL" id="SOU88168.1"/>
    </source>
</evidence>